<evidence type="ECO:0008006" key="4">
    <source>
        <dbReference type="Google" id="ProtNLM"/>
    </source>
</evidence>
<evidence type="ECO:0000313" key="3">
    <source>
        <dbReference type="Proteomes" id="UP000183315"/>
    </source>
</evidence>
<keyword evidence="1" id="KW-0472">Membrane</keyword>
<gene>
    <name evidence="2" type="ORF">SAMN05421637_0518</name>
</gene>
<keyword evidence="3" id="KW-1185">Reference proteome</keyword>
<dbReference type="OrthoDB" id="25997at2"/>
<reference evidence="3" key="1">
    <citation type="submission" date="2016-10" db="EMBL/GenBank/DDBJ databases">
        <authorList>
            <person name="Varghese N."/>
        </authorList>
    </citation>
    <scope>NUCLEOTIDE SEQUENCE [LARGE SCALE GENOMIC DNA]</scope>
    <source>
        <strain evidence="3">DSM 24868</strain>
    </source>
</reference>
<dbReference type="EMBL" id="FNZI01000001">
    <property type="protein sequence ID" value="SEI95147.1"/>
    <property type="molecule type" value="Genomic_DNA"/>
</dbReference>
<dbReference type="AlphaFoldDB" id="A0A1H6UZY1"/>
<keyword evidence="1" id="KW-0812">Transmembrane</keyword>
<dbReference type="RefSeq" id="WP_042212749.1">
    <property type="nucleotide sequence ID" value="NZ_BBLU01000002.1"/>
</dbReference>
<feature type="transmembrane region" description="Helical" evidence="1">
    <location>
        <begin position="96"/>
        <end position="118"/>
    </location>
</feature>
<evidence type="ECO:0000256" key="1">
    <source>
        <dbReference type="SAM" id="Phobius"/>
    </source>
</evidence>
<dbReference type="eggNOG" id="ENOG5032RMD">
    <property type="taxonomic scope" value="Bacteria"/>
</dbReference>
<dbReference type="Proteomes" id="UP000183315">
    <property type="component" value="Unassembled WGS sequence"/>
</dbReference>
<proteinExistence type="predicted"/>
<keyword evidence="1" id="KW-1133">Transmembrane helix</keyword>
<dbReference type="STRING" id="1043493.SAMN05421637_0518"/>
<accession>A0A1H6UZY1</accession>
<feature type="transmembrane region" description="Helical" evidence="1">
    <location>
        <begin position="38"/>
        <end position="57"/>
    </location>
</feature>
<protein>
    <recommendedName>
        <fullName evidence="4">Integral membrane protein</fullName>
    </recommendedName>
</protein>
<sequence>MNYVARIALIVAYAVLALAALGRSSYQISTKLAEAPVPYLVSGVSAALYLVIAIALWKRWAGVALVGTAIELAGVLVVGTLGYVEPTWWADETVWTGYGSAYGWVPLVLPIVALVMLVRERRAVLSSSEPAPSSGDAR</sequence>
<organism evidence="2 3">
    <name type="scientific">Demequina mangrovi</name>
    <dbReference type="NCBI Taxonomy" id="1043493"/>
    <lineage>
        <taxon>Bacteria</taxon>
        <taxon>Bacillati</taxon>
        <taxon>Actinomycetota</taxon>
        <taxon>Actinomycetes</taxon>
        <taxon>Micrococcales</taxon>
        <taxon>Demequinaceae</taxon>
        <taxon>Demequina</taxon>
    </lineage>
</organism>
<feature type="transmembrane region" description="Helical" evidence="1">
    <location>
        <begin position="64"/>
        <end position="84"/>
    </location>
</feature>
<name>A0A1H6UZY1_9MICO</name>
<evidence type="ECO:0000313" key="2">
    <source>
        <dbReference type="EMBL" id="SEI95147.1"/>
    </source>
</evidence>